<gene>
    <name evidence="2" type="ORF">C900_02633</name>
</gene>
<keyword evidence="2" id="KW-0808">Transferase</keyword>
<keyword evidence="3" id="KW-1185">Reference proteome</keyword>
<dbReference type="EMBL" id="AMZN01000004">
    <property type="protein sequence ID" value="ELR73548.1"/>
    <property type="molecule type" value="Genomic_DNA"/>
</dbReference>
<dbReference type="PANTHER" id="PTHR43792:SF16">
    <property type="entry name" value="N-ACETYLTRANSFERASE DOMAIN-CONTAINING PROTEIN"/>
    <property type="match status" value="1"/>
</dbReference>
<accession>L8JZG2</accession>
<dbReference type="eggNOG" id="COG1670">
    <property type="taxonomic scope" value="Bacteria"/>
</dbReference>
<dbReference type="PANTHER" id="PTHR43792">
    <property type="entry name" value="GNAT FAMILY, PUTATIVE (AFU_ORTHOLOGUE AFUA_3G00765)-RELATED-RELATED"/>
    <property type="match status" value="1"/>
</dbReference>
<evidence type="ECO:0000313" key="2">
    <source>
        <dbReference type="EMBL" id="ELR73548.1"/>
    </source>
</evidence>
<dbReference type="InterPro" id="IPR000182">
    <property type="entry name" value="GNAT_dom"/>
</dbReference>
<dbReference type="Proteomes" id="UP000011135">
    <property type="component" value="Unassembled WGS sequence"/>
</dbReference>
<comment type="caution">
    <text evidence="2">The sequence shown here is derived from an EMBL/GenBank/DDBJ whole genome shotgun (WGS) entry which is preliminary data.</text>
</comment>
<dbReference type="InterPro" id="IPR016181">
    <property type="entry name" value="Acyl_CoA_acyltransferase"/>
</dbReference>
<proteinExistence type="predicted"/>
<organism evidence="2 3">
    <name type="scientific">Fulvivirga imtechensis AK7</name>
    <dbReference type="NCBI Taxonomy" id="1237149"/>
    <lineage>
        <taxon>Bacteria</taxon>
        <taxon>Pseudomonadati</taxon>
        <taxon>Bacteroidota</taxon>
        <taxon>Cytophagia</taxon>
        <taxon>Cytophagales</taxon>
        <taxon>Fulvivirgaceae</taxon>
        <taxon>Fulvivirga</taxon>
    </lineage>
</organism>
<name>L8JZG2_9BACT</name>
<dbReference type="Gene3D" id="3.40.630.30">
    <property type="match status" value="1"/>
</dbReference>
<dbReference type="STRING" id="1237149.C900_02633"/>
<dbReference type="RefSeq" id="WP_009577768.1">
    <property type="nucleotide sequence ID" value="NZ_AMZN01000004.1"/>
</dbReference>
<dbReference type="OrthoDB" id="9788916at2"/>
<evidence type="ECO:0000313" key="3">
    <source>
        <dbReference type="Proteomes" id="UP000011135"/>
    </source>
</evidence>
<dbReference type="Pfam" id="PF13302">
    <property type="entry name" value="Acetyltransf_3"/>
    <property type="match status" value="1"/>
</dbReference>
<protein>
    <submittedName>
        <fullName evidence="2">Acetyltransferase, gnat family, putative</fullName>
    </submittedName>
</protein>
<dbReference type="InterPro" id="IPR051531">
    <property type="entry name" value="N-acetyltransferase"/>
</dbReference>
<evidence type="ECO:0000259" key="1">
    <source>
        <dbReference type="PROSITE" id="PS51186"/>
    </source>
</evidence>
<reference evidence="2 3" key="1">
    <citation type="submission" date="2012-12" db="EMBL/GenBank/DDBJ databases">
        <title>Genome assembly of Fulvivirga imtechensis AK7.</title>
        <authorList>
            <person name="Nupur N."/>
            <person name="Khatri I."/>
            <person name="Kumar R."/>
            <person name="Subramanian S."/>
            <person name="Pinnaka A."/>
        </authorList>
    </citation>
    <scope>NUCLEOTIDE SEQUENCE [LARGE SCALE GENOMIC DNA]</scope>
    <source>
        <strain evidence="2 3">AK7</strain>
    </source>
</reference>
<dbReference type="SUPFAM" id="SSF55729">
    <property type="entry name" value="Acyl-CoA N-acyltransferases (Nat)"/>
    <property type="match status" value="1"/>
</dbReference>
<feature type="domain" description="N-acetyltransferase" evidence="1">
    <location>
        <begin position="8"/>
        <end position="166"/>
    </location>
</feature>
<sequence length="171" mass="19613">MYLASERLVYSKFRESEYAIYASWYTNAAVMKHITGKALTEQEARERFGKAMATNQEHPDMGFFAARLKATNQFIGIAKLAYYQSEYIEVGYGFLPEYWGKGFATEMLTFLVDYSRHLPGGRDLIAIVDPKNTGSKKVLTNQGFVLYDSKPEDGRPTEYYKLSWVRYSGTD</sequence>
<dbReference type="PROSITE" id="PS51186">
    <property type="entry name" value="GNAT"/>
    <property type="match status" value="1"/>
</dbReference>
<dbReference type="AlphaFoldDB" id="L8JZG2"/>
<dbReference type="GO" id="GO:0016747">
    <property type="term" value="F:acyltransferase activity, transferring groups other than amino-acyl groups"/>
    <property type="evidence" value="ECO:0007669"/>
    <property type="project" value="InterPro"/>
</dbReference>